<proteinExistence type="predicted"/>
<protein>
    <submittedName>
        <fullName evidence="1">Uncharacterized protein</fullName>
    </submittedName>
</protein>
<sequence>MPLIGPPVLHTRKEWACAKRIAKTAPFRCRRIGVVVQSDFVLNFQAKVPILPPLAAEYRQLFSTHPQFYLGIQEQYIHGAFSVHQHSAYFKVSNH</sequence>
<evidence type="ECO:0000313" key="2">
    <source>
        <dbReference type="Proteomes" id="UP001454036"/>
    </source>
</evidence>
<dbReference type="Proteomes" id="UP001454036">
    <property type="component" value="Unassembled WGS sequence"/>
</dbReference>
<name>A0AAV3P2J9_LITER</name>
<comment type="caution">
    <text evidence="1">The sequence shown here is derived from an EMBL/GenBank/DDBJ whole genome shotgun (WGS) entry which is preliminary data.</text>
</comment>
<gene>
    <name evidence="1" type="ORF">LIER_36131</name>
</gene>
<dbReference type="EMBL" id="BAABME010016317">
    <property type="protein sequence ID" value="GAA0145448.1"/>
    <property type="molecule type" value="Genomic_DNA"/>
</dbReference>
<organism evidence="1 2">
    <name type="scientific">Lithospermum erythrorhizon</name>
    <name type="common">Purple gromwell</name>
    <name type="synonym">Lithospermum officinale var. erythrorhizon</name>
    <dbReference type="NCBI Taxonomy" id="34254"/>
    <lineage>
        <taxon>Eukaryota</taxon>
        <taxon>Viridiplantae</taxon>
        <taxon>Streptophyta</taxon>
        <taxon>Embryophyta</taxon>
        <taxon>Tracheophyta</taxon>
        <taxon>Spermatophyta</taxon>
        <taxon>Magnoliopsida</taxon>
        <taxon>eudicotyledons</taxon>
        <taxon>Gunneridae</taxon>
        <taxon>Pentapetalae</taxon>
        <taxon>asterids</taxon>
        <taxon>lamiids</taxon>
        <taxon>Boraginales</taxon>
        <taxon>Boraginaceae</taxon>
        <taxon>Boraginoideae</taxon>
        <taxon>Lithospermeae</taxon>
        <taxon>Lithospermum</taxon>
    </lineage>
</organism>
<reference evidence="1 2" key="1">
    <citation type="submission" date="2024-01" db="EMBL/GenBank/DDBJ databases">
        <title>The complete chloroplast genome sequence of Lithospermum erythrorhizon: insights into the phylogenetic relationship among Boraginaceae species and the maternal lineages of purple gromwells.</title>
        <authorList>
            <person name="Okada T."/>
            <person name="Watanabe K."/>
        </authorList>
    </citation>
    <scope>NUCLEOTIDE SEQUENCE [LARGE SCALE GENOMIC DNA]</scope>
</reference>
<dbReference type="AlphaFoldDB" id="A0AAV3P2J9"/>
<keyword evidence="2" id="KW-1185">Reference proteome</keyword>
<evidence type="ECO:0000313" key="1">
    <source>
        <dbReference type="EMBL" id="GAA0145448.1"/>
    </source>
</evidence>
<accession>A0AAV3P2J9</accession>